<evidence type="ECO:0000256" key="1">
    <source>
        <dbReference type="ARBA" id="ARBA00005201"/>
    </source>
</evidence>
<keyword evidence="11" id="KW-1185">Reference proteome</keyword>
<dbReference type="GO" id="GO:0009231">
    <property type="term" value="P:riboflavin biosynthetic process"/>
    <property type="evidence" value="ECO:0007669"/>
    <property type="project" value="InterPro"/>
</dbReference>
<dbReference type="SMART" id="SM00185">
    <property type="entry name" value="ARM"/>
    <property type="match status" value="2"/>
</dbReference>
<dbReference type="AlphaFoldDB" id="A0A9P0M5F9"/>
<evidence type="ECO:0000256" key="6">
    <source>
        <dbReference type="ARBA" id="ARBA00022737"/>
    </source>
</evidence>
<feature type="domain" description="Riboflavin kinase" evidence="9">
    <location>
        <begin position="5"/>
        <end position="144"/>
    </location>
</feature>
<proteinExistence type="predicted"/>
<dbReference type="SUPFAM" id="SSF48371">
    <property type="entry name" value="ARM repeat"/>
    <property type="match status" value="1"/>
</dbReference>
<reference evidence="10" key="1">
    <citation type="submission" date="2022-03" db="EMBL/GenBank/DDBJ databases">
        <authorList>
            <person name="Sayadi A."/>
        </authorList>
    </citation>
    <scope>NUCLEOTIDE SEQUENCE</scope>
</reference>
<dbReference type="GO" id="GO:0008531">
    <property type="term" value="F:riboflavin kinase activity"/>
    <property type="evidence" value="ECO:0007669"/>
    <property type="project" value="UniProtKB-EC"/>
</dbReference>
<evidence type="ECO:0000259" key="9">
    <source>
        <dbReference type="SMART" id="SM00904"/>
    </source>
</evidence>
<dbReference type="EMBL" id="CAKOFQ010007662">
    <property type="protein sequence ID" value="CAH2005887.1"/>
    <property type="molecule type" value="Genomic_DNA"/>
</dbReference>
<evidence type="ECO:0000256" key="5">
    <source>
        <dbReference type="ARBA" id="ARBA00022679"/>
    </source>
</evidence>
<evidence type="ECO:0000313" key="10">
    <source>
        <dbReference type="EMBL" id="CAH2005887.1"/>
    </source>
</evidence>
<evidence type="ECO:0000256" key="4">
    <source>
        <dbReference type="ARBA" id="ARBA00022643"/>
    </source>
</evidence>
<keyword evidence="8" id="KW-0067">ATP-binding</keyword>
<keyword evidence="3" id="KW-0285">Flavoprotein</keyword>
<dbReference type="Proteomes" id="UP001152888">
    <property type="component" value="Unassembled WGS sequence"/>
</dbReference>
<protein>
    <recommendedName>
        <fullName evidence="2">riboflavin kinase</fullName>
        <ecNumber evidence="2">2.7.1.26</ecNumber>
    </recommendedName>
</protein>
<dbReference type="Gene3D" id="2.40.30.30">
    <property type="entry name" value="Riboflavin kinase-like"/>
    <property type="match status" value="1"/>
</dbReference>
<sequence>MCSSALPHFAKGEVVKGFGRGSKELGCPTANFSEEIVDNLPQELSTGVYYGFANVDKGPVYKMCLPNMALKINQETFNNVVRENIEDLGMTPEEAVKGAIEQFELQGADLSLIIKDLMIDPPDNNVQELLNKLESLNKAKDAKREDVIEQLDLIKAECEKGLPYKVEAGRHGAYDILLDTMKAHSRDNNVLTSCLRALIALMSKQPDLFDEKGIDVIHTYLKKEVEYDVKRLTLKWTRECCVMHEMNRQLIFNSKIVDNLKELLGEGASDILREVLSVSRALVLDDDVRVEFGKAHEHARVIASETLCALTGLLTRFKHDETLMTDLMLTLCSLMVRAEFCKKVDDAGGLNLLRDVLKAYPNSEKIARHSFKLIKALAGNDECKAHMIEKGLAPIIINVMVSNKDKVQAATAGLSAIAALSLRAPKNSTALFEAGAPAAIIEIMKLHPEEKSIQKSGSWAIRNMVSRCRDQSSTFLELGAEEILHAGLKKYKDIEYDLKAALRDLGCKVQLKEEWTGKGGALTTGKKP</sequence>
<keyword evidence="6" id="KW-0677">Repeat</keyword>
<dbReference type="GO" id="GO:0005524">
    <property type="term" value="F:ATP binding"/>
    <property type="evidence" value="ECO:0007669"/>
    <property type="project" value="UniProtKB-KW"/>
</dbReference>
<dbReference type="InterPro" id="IPR023465">
    <property type="entry name" value="Riboflavin_kinase_dom_sf"/>
</dbReference>
<comment type="caution">
    <text evidence="10">The sequence shown here is derived from an EMBL/GenBank/DDBJ whole genome shotgun (WGS) entry which is preliminary data.</text>
</comment>
<dbReference type="Pfam" id="PF01687">
    <property type="entry name" value="Flavokinase"/>
    <property type="match status" value="1"/>
</dbReference>
<evidence type="ECO:0000256" key="8">
    <source>
        <dbReference type="ARBA" id="ARBA00022840"/>
    </source>
</evidence>
<accession>A0A9P0M5F9</accession>
<gene>
    <name evidence="10" type="ORF">ACAOBT_LOCUS28802</name>
</gene>
<dbReference type="InterPro" id="IPR016024">
    <property type="entry name" value="ARM-type_fold"/>
</dbReference>
<evidence type="ECO:0000256" key="2">
    <source>
        <dbReference type="ARBA" id="ARBA00012105"/>
    </source>
</evidence>
<comment type="pathway">
    <text evidence="1">Cofactor biosynthesis; FMN biosynthesis; FMN from riboflavin (ATP route): step 1/1.</text>
</comment>
<dbReference type="GO" id="GO:0002244">
    <property type="term" value="P:hematopoietic progenitor cell differentiation"/>
    <property type="evidence" value="ECO:0007669"/>
    <property type="project" value="TreeGrafter"/>
</dbReference>
<dbReference type="PANTHER" id="PTHR22895:SF0">
    <property type="entry name" value="ARMADILLO REPEAT-CONTAINING PROTEIN 6"/>
    <property type="match status" value="1"/>
</dbReference>
<dbReference type="SMART" id="SM00904">
    <property type="entry name" value="Flavokinase"/>
    <property type="match status" value="1"/>
</dbReference>
<evidence type="ECO:0000256" key="7">
    <source>
        <dbReference type="ARBA" id="ARBA00022741"/>
    </source>
</evidence>
<keyword evidence="7" id="KW-0547">Nucleotide-binding</keyword>
<dbReference type="InterPro" id="IPR000225">
    <property type="entry name" value="Armadillo"/>
</dbReference>
<dbReference type="SUPFAM" id="SSF82114">
    <property type="entry name" value="Riboflavin kinase-like"/>
    <property type="match status" value="1"/>
</dbReference>
<dbReference type="InterPro" id="IPR015865">
    <property type="entry name" value="Riboflavin_kinase_bac/euk"/>
</dbReference>
<evidence type="ECO:0000313" key="11">
    <source>
        <dbReference type="Proteomes" id="UP001152888"/>
    </source>
</evidence>
<organism evidence="10 11">
    <name type="scientific">Acanthoscelides obtectus</name>
    <name type="common">Bean weevil</name>
    <name type="synonym">Bruchus obtectus</name>
    <dbReference type="NCBI Taxonomy" id="200917"/>
    <lineage>
        <taxon>Eukaryota</taxon>
        <taxon>Metazoa</taxon>
        <taxon>Ecdysozoa</taxon>
        <taxon>Arthropoda</taxon>
        <taxon>Hexapoda</taxon>
        <taxon>Insecta</taxon>
        <taxon>Pterygota</taxon>
        <taxon>Neoptera</taxon>
        <taxon>Endopterygota</taxon>
        <taxon>Coleoptera</taxon>
        <taxon>Polyphaga</taxon>
        <taxon>Cucujiformia</taxon>
        <taxon>Chrysomeloidea</taxon>
        <taxon>Chrysomelidae</taxon>
        <taxon>Bruchinae</taxon>
        <taxon>Bruchini</taxon>
        <taxon>Acanthoscelides</taxon>
    </lineage>
</organism>
<name>A0A9P0M5F9_ACAOB</name>
<dbReference type="Gene3D" id="1.25.10.10">
    <property type="entry name" value="Leucine-rich Repeat Variant"/>
    <property type="match status" value="3"/>
</dbReference>
<dbReference type="EC" id="2.7.1.26" evidence="2"/>
<evidence type="ECO:0000256" key="3">
    <source>
        <dbReference type="ARBA" id="ARBA00022630"/>
    </source>
</evidence>
<dbReference type="OrthoDB" id="449062at2759"/>
<keyword evidence="5" id="KW-0808">Transferase</keyword>
<dbReference type="InterPro" id="IPR011989">
    <property type="entry name" value="ARM-like"/>
</dbReference>
<dbReference type="PANTHER" id="PTHR22895">
    <property type="entry name" value="ARMADILLO REPEAT-CONTAINING PROTEIN 6"/>
    <property type="match status" value="1"/>
</dbReference>
<keyword evidence="4" id="KW-0288">FMN</keyword>